<dbReference type="InterPro" id="IPR011990">
    <property type="entry name" value="TPR-like_helical_dom_sf"/>
</dbReference>
<keyword evidence="6" id="KW-1185">Reference proteome</keyword>
<keyword evidence="1" id="KW-0677">Repeat</keyword>
<evidence type="ECO:0000256" key="1">
    <source>
        <dbReference type="ARBA" id="ARBA00022737"/>
    </source>
</evidence>
<evidence type="ECO:0000256" key="2">
    <source>
        <dbReference type="ARBA" id="ARBA00022803"/>
    </source>
</evidence>
<dbReference type="Proteomes" id="UP000076078">
    <property type="component" value="Unassembled WGS sequence"/>
</dbReference>
<dbReference type="OMA" id="AACYFNQ"/>
<feature type="repeat" description="ANK" evidence="3">
    <location>
        <begin position="69"/>
        <end position="101"/>
    </location>
</feature>
<reference evidence="5 6" key="1">
    <citation type="submission" date="2015-12" db="EMBL/GenBank/DDBJ databases">
        <title>Dictyostelia acquired genes for synthesis and detection of signals that induce cell-type specialization by lateral gene transfer from prokaryotes.</title>
        <authorList>
            <person name="Gloeckner G."/>
            <person name="Schaap P."/>
        </authorList>
    </citation>
    <scope>NUCLEOTIDE SEQUENCE [LARGE SCALE GENOMIC DNA]</scope>
    <source>
        <strain evidence="5 6">TK</strain>
    </source>
</reference>
<sequence>MSSKKQQLSKAENDEIQKLISTGKLKRTKIDDDIQKFLEDAQNNRSNQMRVILEDPEKKKKLLNSFDANHRTPLHFSAYYGSKDCIDLLLSEGSDLNITDFDGYTALMLAIKVGNQAIAEKLINSGADLNVKSKEGFSALHLAVLSSDRTLSKLILSKENIEIPCQKSESGSILHAAYGLKDMEIIQDLVKKEPKLLQSLDENDMTPLHIACAYGNKVLALELIKLGANVNAVARGGCTPLHIVADSGDLEVAKSLADGGALLKMDDDATTPISLALLKKNKAMEDILSKCKIDNESYKNQQQNKSKQKSSSSYNDKASPETLKKQGNKAFHDGDYELALHWYQLAIDVEDVLSEVSSSKSESIQYLLYSNKSACHYNMKNFKEALEDAEKCIQLSPNWPKGYLRKSQALESLNRKDEAKLATDKMNELTQQGFK</sequence>
<dbReference type="STRING" id="361077.A0A151Z5G6"/>
<accession>A0A151Z5G6</accession>
<dbReference type="SUPFAM" id="SSF48403">
    <property type="entry name" value="Ankyrin repeat"/>
    <property type="match status" value="1"/>
</dbReference>
<feature type="region of interest" description="Disordered" evidence="4">
    <location>
        <begin position="298"/>
        <end position="327"/>
    </location>
</feature>
<dbReference type="InterPro" id="IPR051616">
    <property type="entry name" value="Cul2-RING_E3_ligase_SR"/>
</dbReference>
<organism evidence="5 6">
    <name type="scientific">Tieghemostelium lacteum</name>
    <name type="common">Slime mold</name>
    <name type="synonym">Dictyostelium lacteum</name>
    <dbReference type="NCBI Taxonomy" id="361077"/>
    <lineage>
        <taxon>Eukaryota</taxon>
        <taxon>Amoebozoa</taxon>
        <taxon>Evosea</taxon>
        <taxon>Eumycetozoa</taxon>
        <taxon>Dictyostelia</taxon>
        <taxon>Dictyosteliales</taxon>
        <taxon>Raperosteliaceae</taxon>
        <taxon>Tieghemostelium</taxon>
    </lineage>
</organism>
<keyword evidence="3" id="KW-0040">ANK repeat</keyword>
<dbReference type="InParanoid" id="A0A151Z5G6"/>
<feature type="repeat" description="ANK" evidence="3">
    <location>
        <begin position="203"/>
        <end position="235"/>
    </location>
</feature>
<dbReference type="PANTHER" id="PTHR46224">
    <property type="entry name" value="ANKYRIN REPEAT FAMILY PROTEIN"/>
    <property type="match status" value="1"/>
</dbReference>
<dbReference type="InterPro" id="IPR019734">
    <property type="entry name" value="TPR_rpt"/>
</dbReference>
<dbReference type="PRINTS" id="PR01415">
    <property type="entry name" value="ANKYRIN"/>
</dbReference>
<dbReference type="InterPro" id="IPR002110">
    <property type="entry name" value="Ankyrin_rpt"/>
</dbReference>
<name>A0A151Z5G6_TIELA</name>
<feature type="compositionally biased region" description="Basic and acidic residues" evidence="4">
    <location>
        <begin position="318"/>
        <end position="327"/>
    </location>
</feature>
<protein>
    <recommendedName>
        <fullName evidence="7">Ankyrin repeat-containing protein</fullName>
    </recommendedName>
</protein>
<dbReference type="Gene3D" id="1.25.40.20">
    <property type="entry name" value="Ankyrin repeat-containing domain"/>
    <property type="match status" value="1"/>
</dbReference>
<dbReference type="InterPro" id="IPR036770">
    <property type="entry name" value="Ankyrin_rpt-contain_sf"/>
</dbReference>
<dbReference type="InterPro" id="IPR013105">
    <property type="entry name" value="TPR_2"/>
</dbReference>
<dbReference type="Gene3D" id="1.25.40.10">
    <property type="entry name" value="Tetratricopeptide repeat domain"/>
    <property type="match status" value="1"/>
</dbReference>
<dbReference type="Pfam" id="PF00023">
    <property type="entry name" value="Ank"/>
    <property type="match status" value="1"/>
</dbReference>
<comment type="caution">
    <text evidence="5">The sequence shown here is derived from an EMBL/GenBank/DDBJ whole genome shotgun (WGS) entry which is preliminary data.</text>
</comment>
<dbReference type="SMART" id="SM00028">
    <property type="entry name" value="TPR"/>
    <property type="match status" value="2"/>
</dbReference>
<proteinExistence type="predicted"/>
<dbReference type="AlphaFoldDB" id="A0A151Z5G6"/>
<dbReference type="PANTHER" id="PTHR46224:SF64">
    <property type="entry name" value="IQ MOTIF AND ANKYRIN REPEAT DOMAIN-CONTAINING PROTEIN 1"/>
    <property type="match status" value="1"/>
</dbReference>
<dbReference type="PROSITE" id="PS50297">
    <property type="entry name" value="ANK_REP_REGION"/>
    <property type="match status" value="4"/>
</dbReference>
<evidence type="ECO:0000256" key="3">
    <source>
        <dbReference type="PROSITE-ProRule" id="PRU00023"/>
    </source>
</evidence>
<keyword evidence="2" id="KW-0802">TPR repeat</keyword>
<dbReference type="PROSITE" id="PS50088">
    <property type="entry name" value="ANK_REPEAT"/>
    <property type="match status" value="4"/>
</dbReference>
<dbReference type="Pfam" id="PF07719">
    <property type="entry name" value="TPR_2"/>
    <property type="match status" value="1"/>
</dbReference>
<evidence type="ECO:0000256" key="4">
    <source>
        <dbReference type="SAM" id="MobiDB-lite"/>
    </source>
</evidence>
<feature type="repeat" description="ANK" evidence="3">
    <location>
        <begin position="102"/>
        <end position="134"/>
    </location>
</feature>
<evidence type="ECO:0000313" key="6">
    <source>
        <dbReference type="Proteomes" id="UP000076078"/>
    </source>
</evidence>
<dbReference type="SMART" id="SM00248">
    <property type="entry name" value="ANK"/>
    <property type="match status" value="5"/>
</dbReference>
<dbReference type="EMBL" id="LODT01000042">
    <property type="protein sequence ID" value="KYQ89210.1"/>
    <property type="molecule type" value="Genomic_DNA"/>
</dbReference>
<feature type="compositionally biased region" description="Low complexity" evidence="4">
    <location>
        <begin position="298"/>
        <end position="315"/>
    </location>
</feature>
<dbReference type="Pfam" id="PF12796">
    <property type="entry name" value="Ank_2"/>
    <property type="match status" value="2"/>
</dbReference>
<feature type="repeat" description="ANK" evidence="3">
    <location>
        <begin position="236"/>
        <end position="268"/>
    </location>
</feature>
<dbReference type="OrthoDB" id="17481at2759"/>
<evidence type="ECO:0008006" key="7">
    <source>
        <dbReference type="Google" id="ProtNLM"/>
    </source>
</evidence>
<gene>
    <name evidence="5" type="ORF">DLAC_10454</name>
</gene>
<evidence type="ECO:0000313" key="5">
    <source>
        <dbReference type="EMBL" id="KYQ89210.1"/>
    </source>
</evidence>
<dbReference type="SUPFAM" id="SSF48452">
    <property type="entry name" value="TPR-like"/>
    <property type="match status" value="1"/>
</dbReference>